<keyword evidence="1 2" id="KW-0378">Hydrolase</keyword>
<dbReference type="InterPro" id="IPR008928">
    <property type="entry name" value="6-hairpin_glycosidase_sf"/>
</dbReference>
<dbReference type="EMBL" id="JACOOO010000037">
    <property type="protein sequence ID" value="MBC5630264.1"/>
    <property type="molecule type" value="Genomic_DNA"/>
</dbReference>
<evidence type="ECO:0000256" key="1">
    <source>
        <dbReference type="ARBA" id="ARBA00022801"/>
    </source>
</evidence>
<dbReference type="PANTHER" id="PTHR33886:SF8">
    <property type="entry name" value="UNSATURATED RHAMNOGALACTURONAN HYDROLASE (EUROFUNG)"/>
    <property type="match status" value="1"/>
</dbReference>
<dbReference type="InterPro" id="IPR010905">
    <property type="entry name" value="Glyco_hydro_88"/>
</dbReference>
<dbReference type="InterPro" id="IPR012341">
    <property type="entry name" value="6hp_glycosidase-like_sf"/>
</dbReference>
<gene>
    <name evidence="2" type="ORF">H8S20_15490</name>
</gene>
<organism evidence="2 3">
    <name type="scientific">Clostridium hominis</name>
    <dbReference type="NCBI Taxonomy" id="2763036"/>
    <lineage>
        <taxon>Bacteria</taxon>
        <taxon>Bacillati</taxon>
        <taxon>Bacillota</taxon>
        <taxon>Clostridia</taxon>
        <taxon>Eubacteriales</taxon>
        <taxon>Clostridiaceae</taxon>
        <taxon>Clostridium</taxon>
    </lineage>
</organism>
<keyword evidence="3" id="KW-1185">Reference proteome</keyword>
<protein>
    <submittedName>
        <fullName evidence="2">Glycoside hydrolase family 88 protein</fullName>
    </submittedName>
</protein>
<dbReference type="PANTHER" id="PTHR33886">
    <property type="entry name" value="UNSATURATED RHAMNOGALACTURONAN HYDROLASE (EUROFUNG)"/>
    <property type="match status" value="1"/>
</dbReference>
<proteinExistence type="predicted"/>
<dbReference type="Proteomes" id="UP000596929">
    <property type="component" value="Unassembled WGS sequence"/>
</dbReference>
<comment type="caution">
    <text evidence="2">The sequence shown here is derived from an EMBL/GenBank/DDBJ whole genome shotgun (WGS) entry which is preliminary data.</text>
</comment>
<reference evidence="2 3" key="1">
    <citation type="submission" date="2020-08" db="EMBL/GenBank/DDBJ databases">
        <title>Genome public.</title>
        <authorList>
            <person name="Liu C."/>
            <person name="Sun Q."/>
        </authorList>
    </citation>
    <scope>NUCLEOTIDE SEQUENCE [LARGE SCALE GENOMIC DNA]</scope>
    <source>
        <strain evidence="2 3">NSJ-6</strain>
    </source>
</reference>
<dbReference type="Gene3D" id="1.50.10.10">
    <property type="match status" value="1"/>
</dbReference>
<evidence type="ECO:0000313" key="3">
    <source>
        <dbReference type="Proteomes" id="UP000596929"/>
    </source>
</evidence>
<sequence>MIYITMIILLIVLTIVLSDIVPLLKTWVSRVHIGRYENEEIWIQAIVNKSIKWLNNTPKIKVTDNTRLTIIERIKGNYSKNAIQHWQQAALLLGLNDYLKVKSDNNIKIEINKFLKSNFNKDGSWKEKLKFIDCAILSYAVMNYDKVDKYKVSYDETYSLIRELIGSDETVKYRKSMEDYRYVDTIGFICPFLIKYGVRFNYEEAIELAINQIKDYYKYGFDNENIIPFHAYDIKNKYKLGLCGWGRGLGWFAIGVIDSWRELPENNKYKKEIEEIVVTFSKSILKLQLNNGAWGWTVTRKETRIDSSTTATLAYFLTYASIIKDIEKECKLACDKAIKYLMSVTRRDGTIDFSQGDTKDIGVYSMLFDKLPFTQGFALRAIVKASKEVNKSEIEYSI</sequence>
<evidence type="ECO:0000313" key="2">
    <source>
        <dbReference type="EMBL" id="MBC5630264.1"/>
    </source>
</evidence>
<name>A0ABR7DFS1_9CLOT</name>
<dbReference type="SUPFAM" id="SSF48208">
    <property type="entry name" value="Six-hairpin glycosidases"/>
    <property type="match status" value="1"/>
</dbReference>
<accession>A0ABR7DFS1</accession>
<dbReference type="GO" id="GO:0016787">
    <property type="term" value="F:hydrolase activity"/>
    <property type="evidence" value="ECO:0007669"/>
    <property type="project" value="UniProtKB-KW"/>
</dbReference>
<dbReference type="InterPro" id="IPR052043">
    <property type="entry name" value="PolySaccharide_Degr_Enz"/>
</dbReference>
<dbReference type="Pfam" id="PF07470">
    <property type="entry name" value="Glyco_hydro_88"/>
    <property type="match status" value="1"/>
</dbReference>